<keyword evidence="2" id="KW-0472">Membrane</keyword>
<evidence type="ECO:0000313" key="4">
    <source>
        <dbReference type="Proteomes" id="UP000267430"/>
    </source>
</evidence>
<keyword evidence="2" id="KW-0812">Transmembrane</keyword>
<protein>
    <submittedName>
        <fullName evidence="3">YtxH domain-containing protein</fullName>
    </submittedName>
</protein>
<feature type="compositionally biased region" description="Basic and acidic residues" evidence="1">
    <location>
        <begin position="1"/>
        <end position="18"/>
    </location>
</feature>
<accession>A0A3S0VPC7</accession>
<feature type="compositionally biased region" description="Basic and acidic residues" evidence="1">
    <location>
        <begin position="171"/>
        <end position="180"/>
    </location>
</feature>
<dbReference type="InterPro" id="IPR052928">
    <property type="entry name" value="Desiccation-related_membrane"/>
</dbReference>
<sequence>MTQKEYQEFTRDYQKPYQEDSNSINSKDFIIGALVGGMVGAATALFMAPKSGKDLRNDLNVQAKNLSEKTEKIRQVAMEKGGSLAETAKEKTNVVTDMVTNKSADLMTKVKSMKPNSGESDSTLSNDGSVSDYSTSKAPTTDFTAADRDISTADATSSSSTVPGKNAAQLKLDETRKAFEETENQYNK</sequence>
<feature type="compositionally biased region" description="Polar residues" evidence="1">
    <location>
        <begin position="114"/>
        <end position="143"/>
    </location>
</feature>
<comment type="caution">
    <text evidence="3">The sequence shown here is derived from an EMBL/GenBank/DDBJ whole genome shotgun (WGS) entry which is preliminary data.</text>
</comment>
<dbReference type="AlphaFoldDB" id="A0A3S0VPC7"/>
<keyword evidence="4" id="KW-1185">Reference proteome</keyword>
<keyword evidence="2" id="KW-1133">Transmembrane helix</keyword>
<proteinExistence type="predicted"/>
<feature type="region of interest" description="Disordered" evidence="1">
    <location>
        <begin position="110"/>
        <end position="188"/>
    </location>
</feature>
<dbReference type="InterPro" id="IPR024623">
    <property type="entry name" value="YtxH"/>
</dbReference>
<feature type="region of interest" description="Disordered" evidence="1">
    <location>
        <begin position="1"/>
        <end position="21"/>
    </location>
</feature>
<dbReference type="PANTHER" id="PTHR35792">
    <property type="entry name" value="GENERAL STRESS PROTEIN"/>
    <property type="match status" value="1"/>
</dbReference>
<reference evidence="3 4" key="1">
    <citation type="submission" date="2018-12" db="EMBL/GenBank/DDBJ databases">
        <title>Bacillus chawlae sp. nov., Bacillus glennii sp. nov., and Bacillus saganii sp. nov. Isolated from the Vehicle Assembly Building at Kennedy Space Center where the Viking Spacecraft were Assembled.</title>
        <authorList>
            <person name="Seuylemezian A."/>
            <person name="Vaishampayan P."/>
        </authorList>
    </citation>
    <scope>NUCLEOTIDE SEQUENCE [LARGE SCALE GENOMIC DNA]</scope>
    <source>
        <strain evidence="3 4">L5</strain>
    </source>
</reference>
<dbReference type="OrthoDB" id="9810874at2"/>
<feature type="transmembrane region" description="Helical" evidence="2">
    <location>
        <begin position="29"/>
        <end position="48"/>
    </location>
</feature>
<organism evidence="3 4">
    <name type="scientific">Peribacillus cavernae</name>
    <dbReference type="NCBI Taxonomy" id="1674310"/>
    <lineage>
        <taxon>Bacteria</taxon>
        <taxon>Bacillati</taxon>
        <taxon>Bacillota</taxon>
        <taxon>Bacilli</taxon>
        <taxon>Bacillales</taxon>
        <taxon>Bacillaceae</taxon>
        <taxon>Peribacillus</taxon>
    </lineage>
</organism>
<gene>
    <name evidence="3" type="ORF">ELQ35_03125</name>
</gene>
<feature type="compositionally biased region" description="Low complexity" evidence="1">
    <location>
        <begin position="152"/>
        <end position="161"/>
    </location>
</feature>
<dbReference type="PANTHER" id="PTHR35792:SF1">
    <property type="entry name" value="SLL0268 PROTEIN"/>
    <property type="match status" value="1"/>
</dbReference>
<dbReference type="EMBL" id="RYZZ01000004">
    <property type="protein sequence ID" value="RUQ31979.1"/>
    <property type="molecule type" value="Genomic_DNA"/>
</dbReference>
<dbReference type="Pfam" id="PF12732">
    <property type="entry name" value="YtxH"/>
    <property type="match status" value="1"/>
</dbReference>
<name>A0A3S0VPC7_9BACI</name>
<evidence type="ECO:0000313" key="3">
    <source>
        <dbReference type="EMBL" id="RUQ31979.1"/>
    </source>
</evidence>
<evidence type="ECO:0000256" key="1">
    <source>
        <dbReference type="SAM" id="MobiDB-lite"/>
    </source>
</evidence>
<dbReference type="Proteomes" id="UP000267430">
    <property type="component" value="Unassembled WGS sequence"/>
</dbReference>
<dbReference type="RefSeq" id="WP_126863379.1">
    <property type="nucleotide sequence ID" value="NZ_JAUSTX010000016.1"/>
</dbReference>
<evidence type="ECO:0000256" key="2">
    <source>
        <dbReference type="SAM" id="Phobius"/>
    </source>
</evidence>